<comment type="similarity">
    <text evidence="2">Belongs to the glutamyl-tRNA reductase family.</text>
</comment>
<dbReference type="Pfam" id="PF01488">
    <property type="entry name" value="Shikimate_DH"/>
    <property type="match status" value="1"/>
</dbReference>
<dbReference type="InterPro" id="IPR000343">
    <property type="entry name" value="4pyrrol_synth_GluRdtase"/>
</dbReference>
<evidence type="ECO:0000313" key="8">
    <source>
        <dbReference type="Proteomes" id="UP001642464"/>
    </source>
</evidence>
<evidence type="ECO:0000313" key="7">
    <source>
        <dbReference type="EMBL" id="CAK9103063.1"/>
    </source>
</evidence>
<dbReference type="InterPro" id="IPR036291">
    <property type="entry name" value="NAD(P)-bd_dom_sf"/>
</dbReference>
<dbReference type="PANTHER" id="PTHR43120:SF1">
    <property type="entry name" value="GLUTAMYL-TRNA REDUCTASE 1, CHLOROPLASTIC"/>
    <property type="match status" value="1"/>
</dbReference>
<evidence type="ECO:0000256" key="4">
    <source>
        <dbReference type="ARBA" id="ARBA00047464"/>
    </source>
</evidence>
<dbReference type="HAMAP" id="MF_00087">
    <property type="entry name" value="Glu_tRNA_reductase"/>
    <property type="match status" value="1"/>
</dbReference>
<evidence type="ECO:0000259" key="6">
    <source>
        <dbReference type="Pfam" id="PF01488"/>
    </source>
</evidence>
<feature type="domain" description="Quinate/shikimate 5-dehydrogenase/glutamyl-tRNA reductase" evidence="6">
    <location>
        <begin position="210"/>
        <end position="340"/>
    </location>
</feature>
<dbReference type="InterPro" id="IPR006151">
    <property type="entry name" value="Shikm_DH/Glu-tRNA_Rdtase"/>
</dbReference>
<dbReference type="Proteomes" id="UP001642464">
    <property type="component" value="Unassembled WGS sequence"/>
</dbReference>
<keyword evidence="8" id="KW-1185">Reference proteome</keyword>
<evidence type="ECO:0000256" key="1">
    <source>
        <dbReference type="ARBA" id="ARBA00005059"/>
    </source>
</evidence>
<dbReference type="PANTHER" id="PTHR43120">
    <property type="entry name" value="GLUTAMYL-TRNA REDUCTASE 1, CHLOROPLASTIC"/>
    <property type="match status" value="1"/>
</dbReference>
<evidence type="ECO:0000259" key="5">
    <source>
        <dbReference type="Pfam" id="PF00745"/>
    </source>
</evidence>
<dbReference type="Gene3D" id="3.40.50.720">
    <property type="entry name" value="NAD(P)-binding Rossmann-like Domain"/>
    <property type="match status" value="1"/>
</dbReference>
<evidence type="ECO:0000256" key="3">
    <source>
        <dbReference type="ARBA" id="ARBA00012970"/>
    </source>
</evidence>
<dbReference type="EC" id="1.2.1.70" evidence="3"/>
<comment type="pathway">
    <text evidence="1">Porphyrin-containing compound metabolism; protoporphyrin-IX biosynthesis; 5-aminolevulinate from L-glutamyl-tRNA(Glu): step 1/2.</text>
</comment>
<dbReference type="InterPro" id="IPR036453">
    <property type="entry name" value="GluRdtase_dimer_dom_sf"/>
</dbReference>
<reference evidence="7 8" key="1">
    <citation type="submission" date="2024-02" db="EMBL/GenBank/DDBJ databases">
        <authorList>
            <person name="Chen Y."/>
            <person name="Shah S."/>
            <person name="Dougan E. K."/>
            <person name="Thang M."/>
            <person name="Chan C."/>
        </authorList>
    </citation>
    <scope>NUCLEOTIDE SEQUENCE [LARGE SCALE GENOMIC DNA]</scope>
</reference>
<dbReference type="InterPro" id="IPR015896">
    <property type="entry name" value="4pyrrol_synth_GluRdtase_dimer"/>
</dbReference>
<sequence length="473" mass="52970">MQGEAARGQICPCCSKHYKSALSLKHHLTYSGPRRTFMWEHRNELQHEASAEQHPQMPWRSAAQDPVQASAVFDRDIDLLTRELEYTLQHDFGEIGQVNFSTALAEKLQAMLAQASMKGFGAMEHPRNPSEFMQHRKEVKACHEHAIQKADEETVAGSGGKIVAKMLNAAIRMGKMVRSRTKIGKGSVSVSSAAVELMMSRAMQDLRKPASKLNVCIIGAGKMSRLLLLALFSKHPDIKVTLVNRSVEKAQEVLDDDMVKNRGGANASVAPLDEMFDVMRRSDVTFTATGSKVPIIYGKDLQNLERNHMLVDISVPLNVAADCAEVDRVSSYSVDDLKKVVDANAKKRQNEVVKANKLITEEVQKFKCWQASQGAVPYLAALQAMAENIRRSEYAKMEHKLKGLQETEKEALDKLTRHLVDQLFRPLYYSMKEDESLADKRSKIMALQNIFRLEPLYKRGLLTQAAVHAQLNA</sequence>
<feature type="domain" description="Tetrapyrrole biosynthesis glutamyl-tRNA reductase dimerisation" evidence="5">
    <location>
        <begin position="354"/>
        <end position="453"/>
    </location>
</feature>
<gene>
    <name evidence="7" type="ORF">SCF082_LOCUS48155</name>
</gene>
<evidence type="ECO:0000256" key="2">
    <source>
        <dbReference type="ARBA" id="ARBA00005916"/>
    </source>
</evidence>
<organism evidence="7 8">
    <name type="scientific">Durusdinium trenchii</name>
    <dbReference type="NCBI Taxonomy" id="1381693"/>
    <lineage>
        <taxon>Eukaryota</taxon>
        <taxon>Sar</taxon>
        <taxon>Alveolata</taxon>
        <taxon>Dinophyceae</taxon>
        <taxon>Suessiales</taxon>
        <taxon>Symbiodiniaceae</taxon>
        <taxon>Durusdinium</taxon>
    </lineage>
</organism>
<protein>
    <recommendedName>
        <fullName evidence="3">glutamyl-tRNA reductase</fullName>
        <ecNumber evidence="3">1.2.1.70</ecNumber>
    </recommendedName>
</protein>
<name>A0ABP0RRT2_9DINO</name>
<accession>A0ABP0RRT2</accession>
<comment type="caution">
    <text evidence="7">The sequence shown here is derived from an EMBL/GenBank/DDBJ whole genome shotgun (WGS) entry which is preliminary data.</text>
</comment>
<dbReference type="Pfam" id="PF00745">
    <property type="entry name" value="GlutR_dimer"/>
    <property type="match status" value="1"/>
</dbReference>
<dbReference type="SUPFAM" id="SSF51735">
    <property type="entry name" value="NAD(P)-binding Rossmann-fold domains"/>
    <property type="match status" value="1"/>
</dbReference>
<proteinExistence type="inferred from homology"/>
<comment type="catalytic activity">
    <reaction evidence="4">
        <text>(S)-4-amino-5-oxopentanoate + tRNA(Glu) + NADP(+) = L-glutamyl-tRNA(Glu) + NADPH + H(+)</text>
        <dbReference type="Rhea" id="RHEA:12344"/>
        <dbReference type="Rhea" id="RHEA-COMP:9663"/>
        <dbReference type="Rhea" id="RHEA-COMP:9680"/>
        <dbReference type="ChEBI" id="CHEBI:15378"/>
        <dbReference type="ChEBI" id="CHEBI:57501"/>
        <dbReference type="ChEBI" id="CHEBI:57783"/>
        <dbReference type="ChEBI" id="CHEBI:58349"/>
        <dbReference type="ChEBI" id="CHEBI:78442"/>
        <dbReference type="ChEBI" id="CHEBI:78520"/>
        <dbReference type="EC" id="1.2.1.70"/>
    </reaction>
</comment>
<dbReference type="EMBL" id="CAXAMM010042117">
    <property type="protein sequence ID" value="CAK9103063.1"/>
    <property type="molecule type" value="Genomic_DNA"/>
</dbReference>
<dbReference type="SUPFAM" id="SSF69075">
    <property type="entry name" value="Glutamyl tRNA-reductase dimerization domain"/>
    <property type="match status" value="1"/>
</dbReference>